<keyword evidence="2" id="KW-1185">Reference proteome</keyword>
<reference evidence="1" key="1">
    <citation type="submission" date="2022-06" db="EMBL/GenBank/DDBJ databases">
        <title>Phylogenomic reconstructions and comparative analyses of Kickxellomycotina fungi.</title>
        <authorList>
            <person name="Reynolds N.K."/>
            <person name="Stajich J.E."/>
            <person name="Barry K."/>
            <person name="Grigoriev I.V."/>
            <person name="Crous P."/>
            <person name="Smith M.E."/>
        </authorList>
    </citation>
    <scope>NUCLEOTIDE SEQUENCE</scope>
    <source>
        <strain evidence="1">RSA 2271</strain>
    </source>
</reference>
<evidence type="ECO:0000313" key="1">
    <source>
        <dbReference type="EMBL" id="KAJ1674392.1"/>
    </source>
</evidence>
<dbReference type="Proteomes" id="UP001145114">
    <property type="component" value="Unassembled WGS sequence"/>
</dbReference>
<comment type="caution">
    <text evidence="1">The sequence shown here is derived from an EMBL/GenBank/DDBJ whole genome shotgun (WGS) entry which is preliminary data.</text>
</comment>
<protein>
    <submittedName>
        <fullName evidence="1">ESCRT-III subunit protein did4</fullName>
    </submittedName>
</protein>
<feature type="non-terminal residue" evidence="1">
    <location>
        <position position="1"/>
    </location>
</feature>
<dbReference type="EMBL" id="JAMZIH010006000">
    <property type="protein sequence ID" value="KAJ1674392.1"/>
    <property type="molecule type" value="Genomic_DNA"/>
</dbReference>
<evidence type="ECO:0000313" key="2">
    <source>
        <dbReference type="Proteomes" id="UP001145114"/>
    </source>
</evidence>
<sequence length="161" mass="17973">TTCKIKARGLVRTRKFMEKIDRMSASIGSLALNLQTMNASQQMAQSVRGAAMAMRSMNGTLNLDSLQRVLMEFEKQSEMMNMKDELVSDTIDEAMEDAIDDEEEESEQIVQQVLDEIGIELKQSLGDVPQGIKSTAEVEETAEDADEVAALQARLDNLRRE</sequence>
<proteinExistence type="predicted"/>
<accession>A0ACC1HD36</accession>
<name>A0ACC1HD36_9FUNG</name>
<gene>
    <name evidence="1" type="primary">DID4</name>
    <name evidence="1" type="ORF">EV182_003364</name>
</gene>
<organism evidence="1 2">
    <name type="scientific">Spiromyces aspiralis</name>
    <dbReference type="NCBI Taxonomy" id="68401"/>
    <lineage>
        <taxon>Eukaryota</taxon>
        <taxon>Fungi</taxon>
        <taxon>Fungi incertae sedis</taxon>
        <taxon>Zoopagomycota</taxon>
        <taxon>Kickxellomycotina</taxon>
        <taxon>Kickxellomycetes</taxon>
        <taxon>Kickxellales</taxon>
        <taxon>Kickxellaceae</taxon>
        <taxon>Spiromyces</taxon>
    </lineage>
</organism>